<keyword evidence="8" id="KW-0411">Iron-sulfur</keyword>
<evidence type="ECO:0000256" key="6">
    <source>
        <dbReference type="ARBA" id="ARBA00022898"/>
    </source>
</evidence>
<evidence type="ECO:0000256" key="10">
    <source>
        <dbReference type="RuleBase" id="RU004504"/>
    </source>
</evidence>
<dbReference type="SUPFAM" id="SSF53383">
    <property type="entry name" value="PLP-dependent transferases"/>
    <property type="match status" value="1"/>
</dbReference>
<sequence length="375" mass="40906">MIYLDYNATTPIDKKVYHAMLPYLESEFGNPSNSYELGLLAKGAVENSRKQVSELLGAKSSEILFTSCGSESNNAVIKGVAYTFRNKGKHIITSCIEHPSIMEPLSFLKKNDYKVTYLPVNRQGSVNPKDLRNAINEETILVSIMHSNNEVGTLQPIGELGEICRERGVLFHTDASQSIGKVDINVSRLPVDFLTLAGHKLYAPKGIGALFIRDGVEIESFLHGASQENGRRAGTENVPYIVALGEAAAQARKHLDQNDLMPIRDYFYNQLKEVFGSNIHLNGDPVHRLPNTLNVSFVGENGAQILAALPELCASTGSACHSGSKTISPVLAAMGVEEEIAFGAVRFSVGRYTTKQEIDHAMKLLKGYGFSIASC</sequence>
<organism evidence="12 13">
    <name type="scientific">Lacrimispora sphenoides JCM 1415</name>
    <dbReference type="NCBI Taxonomy" id="1297793"/>
    <lineage>
        <taxon>Bacteria</taxon>
        <taxon>Bacillati</taxon>
        <taxon>Bacillota</taxon>
        <taxon>Clostridia</taxon>
        <taxon>Lachnospirales</taxon>
        <taxon>Lachnospiraceae</taxon>
        <taxon>Lacrimispora</taxon>
    </lineage>
</organism>
<keyword evidence="7" id="KW-0408">Iron</keyword>
<comment type="catalytic activity">
    <reaction evidence="9">
        <text>(sulfur carrier)-H + L-cysteine = (sulfur carrier)-SH + L-alanine</text>
        <dbReference type="Rhea" id="RHEA:43892"/>
        <dbReference type="Rhea" id="RHEA-COMP:14737"/>
        <dbReference type="Rhea" id="RHEA-COMP:14739"/>
        <dbReference type="ChEBI" id="CHEBI:29917"/>
        <dbReference type="ChEBI" id="CHEBI:35235"/>
        <dbReference type="ChEBI" id="CHEBI:57972"/>
        <dbReference type="ChEBI" id="CHEBI:64428"/>
        <dbReference type="EC" id="2.8.1.7"/>
    </reaction>
</comment>
<name>A0ABY1CA75_9FIRM</name>
<dbReference type="PROSITE" id="PS00595">
    <property type="entry name" value="AA_TRANSFER_CLASS_5"/>
    <property type="match status" value="1"/>
</dbReference>
<dbReference type="PANTHER" id="PTHR11601:SF34">
    <property type="entry name" value="CYSTEINE DESULFURASE"/>
    <property type="match status" value="1"/>
</dbReference>
<dbReference type="InterPro" id="IPR015421">
    <property type="entry name" value="PyrdxlP-dep_Trfase_major"/>
</dbReference>
<feature type="domain" description="Aminotransferase class V" evidence="11">
    <location>
        <begin position="2"/>
        <end position="359"/>
    </location>
</feature>
<dbReference type="InterPro" id="IPR015424">
    <property type="entry name" value="PyrdxlP-dep_Trfase"/>
</dbReference>
<evidence type="ECO:0000256" key="3">
    <source>
        <dbReference type="ARBA" id="ARBA00012239"/>
    </source>
</evidence>
<dbReference type="RefSeq" id="WP_054791584.1">
    <property type="nucleotide sequence ID" value="NZ_LT630003.1"/>
</dbReference>
<dbReference type="PANTHER" id="PTHR11601">
    <property type="entry name" value="CYSTEINE DESULFURYLASE FAMILY MEMBER"/>
    <property type="match status" value="1"/>
</dbReference>
<dbReference type="EC" id="2.8.1.7" evidence="3"/>
<dbReference type="Gene3D" id="1.10.260.50">
    <property type="match status" value="1"/>
</dbReference>
<evidence type="ECO:0000256" key="7">
    <source>
        <dbReference type="ARBA" id="ARBA00023004"/>
    </source>
</evidence>
<evidence type="ECO:0000256" key="2">
    <source>
        <dbReference type="ARBA" id="ARBA00006490"/>
    </source>
</evidence>
<dbReference type="Gene3D" id="3.40.640.10">
    <property type="entry name" value="Type I PLP-dependent aspartate aminotransferase-like (Major domain)"/>
    <property type="match status" value="1"/>
</dbReference>
<evidence type="ECO:0000259" key="11">
    <source>
        <dbReference type="Pfam" id="PF00266"/>
    </source>
</evidence>
<evidence type="ECO:0000313" key="13">
    <source>
        <dbReference type="Proteomes" id="UP000198970"/>
    </source>
</evidence>
<evidence type="ECO:0000256" key="1">
    <source>
        <dbReference type="ARBA" id="ARBA00001933"/>
    </source>
</evidence>
<keyword evidence="4" id="KW-0808">Transferase</keyword>
<protein>
    <recommendedName>
        <fullName evidence="3">cysteine desulfurase</fullName>
        <ecNumber evidence="3">2.8.1.7</ecNumber>
    </recommendedName>
</protein>
<dbReference type="InterPro" id="IPR016454">
    <property type="entry name" value="Cysteine_dSase"/>
</dbReference>
<evidence type="ECO:0000256" key="8">
    <source>
        <dbReference type="ARBA" id="ARBA00023014"/>
    </source>
</evidence>
<evidence type="ECO:0000256" key="9">
    <source>
        <dbReference type="ARBA" id="ARBA00050776"/>
    </source>
</evidence>
<gene>
    <name evidence="12" type="ORF">SAMN02745906_2365</name>
</gene>
<comment type="similarity">
    <text evidence="2">Belongs to the class-V pyridoxal-phosphate-dependent aminotransferase family. NifS/IscS subfamily.</text>
</comment>
<dbReference type="InterPro" id="IPR000192">
    <property type="entry name" value="Aminotrans_V_dom"/>
</dbReference>
<evidence type="ECO:0000313" key="12">
    <source>
        <dbReference type="EMBL" id="SET84525.1"/>
    </source>
</evidence>
<proteinExistence type="inferred from homology"/>
<dbReference type="InterPro" id="IPR020578">
    <property type="entry name" value="Aminotrans_V_PyrdxlP_BS"/>
</dbReference>
<dbReference type="Pfam" id="PF00266">
    <property type="entry name" value="Aminotran_5"/>
    <property type="match status" value="1"/>
</dbReference>
<reference evidence="12 13" key="1">
    <citation type="submission" date="2016-10" db="EMBL/GenBank/DDBJ databases">
        <authorList>
            <person name="Varghese N."/>
            <person name="Submissions S."/>
        </authorList>
    </citation>
    <scope>NUCLEOTIDE SEQUENCE [LARGE SCALE GENOMIC DNA]</scope>
    <source>
        <strain evidence="12 13">ATCC 19403</strain>
    </source>
</reference>
<evidence type="ECO:0000256" key="5">
    <source>
        <dbReference type="ARBA" id="ARBA00022723"/>
    </source>
</evidence>
<keyword evidence="6" id="KW-0663">Pyridoxal phosphate</keyword>
<dbReference type="PIRSF" id="PIRSF005572">
    <property type="entry name" value="NifS"/>
    <property type="match status" value="1"/>
</dbReference>
<evidence type="ECO:0000256" key="4">
    <source>
        <dbReference type="ARBA" id="ARBA00022679"/>
    </source>
</evidence>
<dbReference type="Proteomes" id="UP000198970">
    <property type="component" value="Chromosome I"/>
</dbReference>
<dbReference type="InterPro" id="IPR015422">
    <property type="entry name" value="PyrdxlP-dep_Trfase_small"/>
</dbReference>
<dbReference type="EMBL" id="LT630003">
    <property type="protein sequence ID" value="SET84525.1"/>
    <property type="molecule type" value="Genomic_DNA"/>
</dbReference>
<keyword evidence="5" id="KW-0479">Metal-binding</keyword>
<dbReference type="Gene3D" id="3.90.1150.10">
    <property type="entry name" value="Aspartate Aminotransferase, domain 1"/>
    <property type="match status" value="1"/>
</dbReference>
<comment type="cofactor">
    <cofactor evidence="1 10">
        <name>pyridoxal 5'-phosphate</name>
        <dbReference type="ChEBI" id="CHEBI:597326"/>
    </cofactor>
</comment>
<keyword evidence="13" id="KW-1185">Reference proteome</keyword>
<accession>A0ABY1CA75</accession>